<organism evidence="2 3">
    <name type="scientific">Roseomonas mucosa</name>
    <dbReference type="NCBI Taxonomy" id="207340"/>
    <lineage>
        <taxon>Bacteria</taxon>
        <taxon>Pseudomonadati</taxon>
        <taxon>Pseudomonadota</taxon>
        <taxon>Alphaproteobacteria</taxon>
        <taxon>Acetobacterales</taxon>
        <taxon>Roseomonadaceae</taxon>
        <taxon>Roseomonas</taxon>
    </lineage>
</organism>
<protein>
    <recommendedName>
        <fullName evidence="1">Abortive infection protein-like C-terminal domain-containing protein</fullName>
    </recommendedName>
</protein>
<sequence length="292" mass="31384">MQISPQSIEALVKVISGGPGAGADMAPPIGRYRSGPKLESFMRDCGVLMTVGSGSRLPALTEALLGILQRGEFTTMRTVIEKAADPRDFVTEPEKVPQVIGYLNQFLLHDGLELQHQGHRVRLVQAGTSAPVLAALAQKTRTIDFDTVQRDLERAMASAATDPEDAVTAACSVIESVCRSVLIELGIGLPDKRDIQGLYKAVREPLGLSPGREDVPMEVAEDVRTILGGLNSVVQGIGALRTHGGDAHGRERGFRRIDARIARLAIHSASAAALFIIETWQQKHPTKPLVAH</sequence>
<accession>A0A1S8D7H0</accession>
<dbReference type="AlphaFoldDB" id="A0A1S8D7H0"/>
<evidence type="ECO:0000259" key="1">
    <source>
        <dbReference type="Pfam" id="PF14355"/>
    </source>
</evidence>
<feature type="domain" description="Abortive infection protein-like C-terminal" evidence="1">
    <location>
        <begin position="198"/>
        <end position="278"/>
    </location>
</feature>
<dbReference type="Pfam" id="PF14355">
    <property type="entry name" value="Abi_C"/>
    <property type="match status" value="1"/>
</dbReference>
<dbReference type="STRING" id="207340.APZ41_005305"/>
<dbReference type="Proteomes" id="UP000054844">
    <property type="component" value="Unassembled WGS sequence"/>
</dbReference>
<dbReference type="RefSeq" id="WP_058389178.1">
    <property type="nucleotide sequence ID" value="NZ_LLWF02000010.1"/>
</dbReference>
<proteinExistence type="predicted"/>
<evidence type="ECO:0000313" key="3">
    <source>
        <dbReference type="Proteomes" id="UP000054844"/>
    </source>
</evidence>
<dbReference type="EMBL" id="LLWF02000010">
    <property type="protein sequence ID" value="ONH84231.1"/>
    <property type="molecule type" value="Genomic_DNA"/>
</dbReference>
<dbReference type="InterPro" id="IPR026001">
    <property type="entry name" value="Abi-like_C"/>
</dbReference>
<gene>
    <name evidence="2" type="ORF">APZ41_005305</name>
</gene>
<comment type="caution">
    <text evidence="2">The sequence shown here is derived from an EMBL/GenBank/DDBJ whole genome shotgun (WGS) entry which is preliminary data.</text>
</comment>
<evidence type="ECO:0000313" key="2">
    <source>
        <dbReference type="EMBL" id="ONH84231.1"/>
    </source>
</evidence>
<reference evidence="2" key="1">
    <citation type="submission" date="2016-12" db="EMBL/GenBank/DDBJ databases">
        <title>Draft genome sequence of Roseomonas mucosa strain AU37, isolated from a peripheral intravenous catheter.</title>
        <authorList>
            <person name="Choudhury M.A."/>
            <person name="Sidjabat H.E."/>
            <person name="Wailan A.M."/>
            <person name="Zhang L."/>
            <person name="Marsh N.M."/>
            <person name="Rickard C.M."/>
            <person name="Davies M."/>
            <person name="Mcmillan D.J."/>
        </authorList>
    </citation>
    <scope>NUCLEOTIDE SEQUENCE [LARGE SCALE GENOMIC DNA]</scope>
    <source>
        <strain evidence="2">AU37</strain>
    </source>
</reference>
<name>A0A1S8D7H0_9PROT</name>
<keyword evidence="3" id="KW-1185">Reference proteome</keyword>